<evidence type="ECO:0000313" key="11">
    <source>
        <dbReference type="Proteomes" id="UP000290365"/>
    </source>
</evidence>
<evidence type="ECO:0000256" key="6">
    <source>
        <dbReference type="PROSITE-ProRule" id="PRU10141"/>
    </source>
</evidence>
<dbReference type="PANTHER" id="PTHR43289:SF6">
    <property type="entry name" value="SERINE_THREONINE-PROTEIN KINASE NEKL-3"/>
    <property type="match status" value="1"/>
</dbReference>
<dbReference type="InterPro" id="IPR008271">
    <property type="entry name" value="Ser/Thr_kinase_AS"/>
</dbReference>
<name>A0A4P6JU37_KTERU</name>
<dbReference type="InterPro" id="IPR017441">
    <property type="entry name" value="Protein_kinase_ATP_BS"/>
</dbReference>
<evidence type="ECO:0000256" key="7">
    <source>
        <dbReference type="SAM" id="MobiDB-lite"/>
    </source>
</evidence>
<dbReference type="KEGG" id="kbs:EPA93_23865"/>
<dbReference type="Pfam" id="PF00069">
    <property type="entry name" value="Pkinase"/>
    <property type="match status" value="1"/>
</dbReference>
<dbReference type="GO" id="GO:0005524">
    <property type="term" value="F:ATP binding"/>
    <property type="evidence" value="ECO:0007669"/>
    <property type="project" value="UniProtKB-UniRule"/>
</dbReference>
<keyword evidence="2" id="KW-0808">Transferase</keyword>
<dbReference type="PROSITE" id="PS00107">
    <property type="entry name" value="PROTEIN_KINASE_ATP"/>
    <property type="match status" value="1"/>
</dbReference>
<proteinExistence type="predicted"/>
<dbReference type="Gene3D" id="1.10.510.10">
    <property type="entry name" value="Transferase(Phosphotransferase) domain 1"/>
    <property type="match status" value="1"/>
</dbReference>
<dbReference type="InterPro" id="IPR011009">
    <property type="entry name" value="Kinase-like_dom_sf"/>
</dbReference>
<feature type="domain" description="Protein kinase" evidence="9">
    <location>
        <begin position="11"/>
        <end position="277"/>
    </location>
</feature>
<dbReference type="Gene3D" id="3.30.200.20">
    <property type="entry name" value="Phosphorylase Kinase, domain 1"/>
    <property type="match status" value="1"/>
</dbReference>
<evidence type="ECO:0000256" key="1">
    <source>
        <dbReference type="ARBA" id="ARBA00012513"/>
    </source>
</evidence>
<keyword evidence="5 6" id="KW-0067">ATP-binding</keyword>
<dbReference type="PROSITE" id="PS00108">
    <property type="entry name" value="PROTEIN_KINASE_ST"/>
    <property type="match status" value="1"/>
</dbReference>
<dbReference type="EMBL" id="CP035758">
    <property type="protein sequence ID" value="QBD78855.1"/>
    <property type="molecule type" value="Genomic_DNA"/>
</dbReference>
<feature type="transmembrane region" description="Helical" evidence="8">
    <location>
        <begin position="359"/>
        <end position="379"/>
    </location>
</feature>
<keyword evidence="4 10" id="KW-0418">Kinase</keyword>
<keyword evidence="8" id="KW-1133">Transmembrane helix</keyword>
<dbReference type="AlphaFoldDB" id="A0A4P6JU37"/>
<reference evidence="10 11" key="1">
    <citation type="submission" date="2019-01" db="EMBL/GenBank/DDBJ databases">
        <title>Ktedonosporobacter rubrisoli SCAWS-G2.</title>
        <authorList>
            <person name="Huang Y."/>
            <person name="Yan B."/>
        </authorList>
    </citation>
    <scope>NUCLEOTIDE SEQUENCE [LARGE SCALE GENOMIC DNA]</scope>
    <source>
        <strain evidence="10 11">SCAWS-G2</strain>
    </source>
</reference>
<dbReference type="GO" id="GO:0004674">
    <property type="term" value="F:protein serine/threonine kinase activity"/>
    <property type="evidence" value="ECO:0007669"/>
    <property type="project" value="UniProtKB-KW"/>
</dbReference>
<feature type="compositionally biased region" description="Polar residues" evidence="7">
    <location>
        <begin position="309"/>
        <end position="323"/>
    </location>
</feature>
<sequence>MNLAGQQVDRYRLIRRVGSGGMGDVYLSIDEHIEQSVAIKLIRTDASKGGDMALFLHEATAIARLDHPHILPLYDYGEVNIEGTALAYLVMPFRQEGTLSDWHKQLPSTEHVSLDIIVHFIQQAAAALQHAHDRQVIHQDVKPSNFLIRARRDIPDRPDLLLTDFGIARFHTTDADASQPARGTPSYMAPEQWRRQPVPATDQYALAIMAYQLITDRLPFLGRSEHLMRQHLTAQPEAPGKYNSHVPSALDAVILQALAKRPDERFPSVAAFAQAFQQATQPGSPRPALIPMSKQEAYSPAHMELVQSHPAQSVSPPSTSVHQDPQAADRLQPDTSAIQEQILPSRSGAGRGFLRGRSLLLIGLALLLIVVSSGILYALNSYKAYSLQLAASATVRAATAISTAATAHSIATASAANPNPYPPHTGRLVLNDPLKDASRGYGWDNYNGNDEYCQFQDGAYRVQEARIQSLYNCVARNTDLSNFVFEIDMTFLAGDAGGIILRDDEVHSQDYHLILEADGSYDFVLSPGPDIKTVLARDKLPAFLFHKGQQANRLAVVARQQKFDLYVNDQFITSVTDKSYSHGQIGVMADTTAHTTTLLFRNARVWQI</sequence>
<keyword evidence="8" id="KW-0472">Membrane</keyword>
<dbReference type="SUPFAM" id="SSF56112">
    <property type="entry name" value="Protein kinase-like (PK-like)"/>
    <property type="match status" value="1"/>
</dbReference>
<feature type="binding site" evidence="6">
    <location>
        <position position="40"/>
    </location>
    <ligand>
        <name>ATP</name>
        <dbReference type="ChEBI" id="CHEBI:30616"/>
    </ligand>
</feature>
<feature type="region of interest" description="Disordered" evidence="7">
    <location>
        <begin position="306"/>
        <end position="330"/>
    </location>
</feature>
<evidence type="ECO:0000256" key="8">
    <source>
        <dbReference type="SAM" id="Phobius"/>
    </source>
</evidence>
<keyword evidence="11" id="KW-1185">Reference proteome</keyword>
<dbReference type="RefSeq" id="WP_129889908.1">
    <property type="nucleotide sequence ID" value="NZ_CP035758.1"/>
</dbReference>
<keyword evidence="10" id="KW-0723">Serine/threonine-protein kinase</keyword>
<organism evidence="10 11">
    <name type="scientific">Ktedonosporobacter rubrisoli</name>
    <dbReference type="NCBI Taxonomy" id="2509675"/>
    <lineage>
        <taxon>Bacteria</taxon>
        <taxon>Bacillati</taxon>
        <taxon>Chloroflexota</taxon>
        <taxon>Ktedonobacteria</taxon>
        <taxon>Ktedonobacterales</taxon>
        <taxon>Ktedonosporobacteraceae</taxon>
        <taxon>Ktedonosporobacter</taxon>
    </lineage>
</organism>
<keyword evidence="8" id="KW-0812">Transmembrane</keyword>
<dbReference type="Proteomes" id="UP000290365">
    <property type="component" value="Chromosome"/>
</dbReference>
<dbReference type="Gene3D" id="2.60.120.560">
    <property type="entry name" value="Exo-inulinase, domain 1"/>
    <property type="match status" value="1"/>
</dbReference>
<gene>
    <name evidence="10" type="ORF">EPA93_23865</name>
</gene>
<dbReference type="OrthoDB" id="164244at2"/>
<dbReference type="InterPro" id="IPR000719">
    <property type="entry name" value="Prot_kinase_dom"/>
</dbReference>
<keyword evidence="3 6" id="KW-0547">Nucleotide-binding</keyword>
<dbReference type="PROSITE" id="PS50011">
    <property type="entry name" value="PROTEIN_KINASE_DOM"/>
    <property type="match status" value="1"/>
</dbReference>
<evidence type="ECO:0000256" key="2">
    <source>
        <dbReference type="ARBA" id="ARBA00022679"/>
    </source>
</evidence>
<dbReference type="SMART" id="SM00220">
    <property type="entry name" value="S_TKc"/>
    <property type="match status" value="1"/>
</dbReference>
<dbReference type="EC" id="2.7.11.1" evidence="1"/>
<dbReference type="CDD" id="cd14014">
    <property type="entry name" value="STKc_PknB_like"/>
    <property type="match status" value="1"/>
</dbReference>
<evidence type="ECO:0000259" key="9">
    <source>
        <dbReference type="PROSITE" id="PS50011"/>
    </source>
</evidence>
<evidence type="ECO:0000313" key="10">
    <source>
        <dbReference type="EMBL" id="QBD78855.1"/>
    </source>
</evidence>
<dbReference type="PANTHER" id="PTHR43289">
    <property type="entry name" value="MITOGEN-ACTIVATED PROTEIN KINASE KINASE KINASE 20-RELATED"/>
    <property type="match status" value="1"/>
</dbReference>
<accession>A0A4P6JU37</accession>
<protein>
    <recommendedName>
        <fullName evidence="1">non-specific serine/threonine protein kinase</fullName>
        <ecNumber evidence="1">2.7.11.1</ecNumber>
    </recommendedName>
</protein>
<evidence type="ECO:0000256" key="5">
    <source>
        <dbReference type="ARBA" id="ARBA00022840"/>
    </source>
</evidence>
<evidence type="ECO:0000256" key="4">
    <source>
        <dbReference type="ARBA" id="ARBA00022777"/>
    </source>
</evidence>
<evidence type="ECO:0000256" key="3">
    <source>
        <dbReference type="ARBA" id="ARBA00022741"/>
    </source>
</evidence>